<keyword evidence="1" id="KW-0732">Signal</keyword>
<reference evidence="4 5" key="1">
    <citation type="submission" date="2018-10" db="EMBL/GenBank/DDBJ databases">
        <title>Genome sequencing of Arthrobacter oryzae TNB02.</title>
        <authorList>
            <person name="Cho Y.-J."/>
            <person name="Cho A."/>
            <person name="Kim O.-S."/>
        </authorList>
    </citation>
    <scope>NUCLEOTIDE SEQUENCE [LARGE SCALE GENOMIC DNA]</scope>
    <source>
        <strain evidence="4 5">TNB02</strain>
    </source>
</reference>
<keyword evidence="5" id="KW-1185">Reference proteome</keyword>
<dbReference type="OrthoDB" id="9804511at2"/>
<dbReference type="InterPro" id="IPR029052">
    <property type="entry name" value="Metallo-depent_PP-like"/>
</dbReference>
<evidence type="ECO:0000313" key="4">
    <source>
        <dbReference type="EMBL" id="RNL60262.1"/>
    </source>
</evidence>
<dbReference type="InterPro" id="IPR004843">
    <property type="entry name" value="Calcineurin-like_PHP"/>
</dbReference>
<dbReference type="Gene3D" id="3.60.21.10">
    <property type="match status" value="1"/>
</dbReference>
<sequence>MRRRPGLGLGFGTIVACLGLVLTACQPGPEPSPTPSTPSATSTPVPDASVHFTAQGDISLGNGARKVLDVIAGLKPQLNLALGDLSYKAGKEQEFCDMVTGKLGTELPYQLLTGNHESDGRDGQIEKFARCLPNKLPGLEGDYGKQWRVDVPEQNPVVRFIMVSPGIKFPDGPLDYSPGSDRWRWTESAIDEAKALRIPWTVVGMHVPCLSIGNYDCLAGREFTNMLIEKKVDLVLSGHDHVYQRTYQLGVGAQCPRLEPAAFSQGCLADVDDTLEQGAGTVFVTVGVGGVGFYNIHNDDPEVDYFAAAAGKNQNPAFGTLDVTATPSELAARFVPAEGYNFTDSFMLQRK</sequence>
<protein>
    <submittedName>
        <fullName evidence="4">Phosphohydrolase</fullName>
    </submittedName>
</protein>
<comment type="caution">
    <text evidence="4">The sequence shown here is derived from an EMBL/GenBank/DDBJ whole genome shotgun (WGS) entry which is preliminary data.</text>
</comment>
<dbReference type="AlphaFoldDB" id="A0A3N0C9W7"/>
<dbReference type="InterPro" id="IPR039331">
    <property type="entry name" value="PAPs-like"/>
</dbReference>
<organism evidence="4 5">
    <name type="scientific">Arthrobacter oryzae</name>
    <dbReference type="NCBI Taxonomy" id="409290"/>
    <lineage>
        <taxon>Bacteria</taxon>
        <taxon>Bacillati</taxon>
        <taxon>Actinomycetota</taxon>
        <taxon>Actinomycetes</taxon>
        <taxon>Micrococcales</taxon>
        <taxon>Micrococcaceae</taxon>
        <taxon>Arthrobacter</taxon>
    </lineage>
</organism>
<feature type="region of interest" description="Disordered" evidence="2">
    <location>
        <begin position="28"/>
        <end position="47"/>
    </location>
</feature>
<evidence type="ECO:0000313" key="5">
    <source>
        <dbReference type="Proteomes" id="UP000273807"/>
    </source>
</evidence>
<dbReference type="Pfam" id="PF00149">
    <property type="entry name" value="Metallophos"/>
    <property type="match status" value="1"/>
</dbReference>
<feature type="domain" description="Calcineurin-like phosphoesterase" evidence="3">
    <location>
        <begin position="65"/>
        <end position="243"/>
    </location>
</feature>
<keyword evidence="4" id="KW-0378">Hydrolase</keyword>
<accession>A0A3N0C9W7</accession>
<dbReference type="EMBL" id="RBED01000023">
    <property type="protein sequence ID" value="RNL60262.1"/>
    <property type="molecule type" value="Genomic_DNA"/>
</dbReference>
<dbReference type="SUPFAM" id="SSF56300">
    <property type="entry name" value="Metallo-dependent phosphatases"/>
    <property type="match status" value="1"/>
</dbReference>
<evidence type="ECO:0000259" key="3">
    <source>
        <dbReference type="Pfam" id="PF00149"/>
    </source>
</evidence>
<proteinExistence type="predicted"/>
<dbReference type="PROSITE" id="PS51257">
    <property type="entry name" value="PROKAR_LIPOPROTEIN"/>
    <property type="match status" value="1"/>
</dbReference>
<dbReference type="PANTHER" id="PTHR22953:SF153">
    <property type="entry name" value="PURPLE ACID PHOSPHATASE"/>
    <property type="match status" value="1"/>
</dbReference>
<gene>
    <name evidence="4" type="ORF">D7003_01655</name>
</gene>
<feature type="compositionally biased region" description="Low complexity" evidence="2">
    <location>
        <begin position="37"/>
        <end position="46"/>
    </location>
</feature>
<dbReference type="Proteomes" id="UP000273807">
    <property type="component" value="Unassembled WGS sequence"/>
</dbReference>
<name>A0A3N0C9W7_9MICC</name>
<dbReference type="PANTHER" id="PTHR22953">
    <property type="entry name" value="ACID PHOSPHATASE RELATED"/>
    <property type="match status" value="1"/>
</dbReference>
<evidence type="ECO:0000256" key="1">
    <source>
        <dbReference type="ARBA" id="ARBA00022729"/>
    </source>
</evidence>
<dbReference type="GO" id="GO:0003993">
    <property type="term" value="F:acid phosphatase activity"/>
    <property type="evidence" value="ECO:0007669"/>
    <property type="project" value="InterPro"/>
</dbReference>
<evidence type="ECO:0000256" key="2">
    <source>
        <dbReference type="SAM" id="MobiDB-lite"/>
    </source>
</evidence>